<evidence type="ECO:0000256" key="3">
    <source>
        <dbReference type="ARBA" id="ARBA00023163"/>
    </source>
</evidence>
<dbReference type="GO" id="GO:0003677">
    <property type="term" value="F:DNA binding"/>
    <property type="evidence" value="ECO:0007669"/>
    <property type="project" value="UniProtKB-KW"/>
</dbReference>
<dbReference type="Gene3D" id="1.10.10.10">
    <property type="entry name" value="Winged helix-like DNA-binding domain superfamily/Winged helix DNA-binding domain"/>
    <property type="match status" value="1"/>
</dbReference>
<reference evidence="5 6" key="1">
    <citation type="submission" date="2015-03" db="EMBL/GenBank/DDBJ databases">
        <title>Genome sequencing of Methylobacterium aquaticum DSM16371 type strain.</title>
        <authorList>
            <person name="Chaudhry V."/>
            <person name="Patil P.B."/>
        </authorList>
    </citation>
    <scope>NUCLEOTIDE SEQUENCE [LARGE SCALE GENOMIC DNA]</scope>
    <source>
        <strain evidence="5 6">DSM 16371</strain>
    </source>
</reference>
<accession>A0A0J6S7R2</accession>
<dbReference type="InterPro" id="IPR036388">
    <property type="entry name" value="WH-like_DNA-bd_sf"/>
</dbReference>
<dbReference type="PATRIC" id="fig|270351.6.peg.2662"/>
<dbReference type="GO" id="GO:0006355">
    <property type="term" value="P:regulation of DNA-templated transcription"/>
    <property type="evidence" value="ECO:0007669"/>
    <property type="project" value="InterPro"/>
</dbReference>
<dbReference type="Proteomes" id="UP000035929">
    <property type="component" value="Unassembled WGS sequence"/>
</dbReference>
<sequence length="370" mass="39935">MRPSQADTMTTRTPDDLIDTIYEAAFIPALWPSLLDDLSARTGGWGGMLFTATPEAARWTASAATSDFFTDFLANGWMERNPLVERGVKRDHAGFLTDLDLFTIEEIEAEPMYRDMRRLGGGWHLGTAIAVPNGDTLVINIERRHRTGPFGRDHADHLDAFRPHLCRAALLAARQSQARIDATIDNLELLGLAAGALTRTGKLLASNALLANAMPTLIEDGPSRIRLRHKPSDDLLVEALATSGNREAGVPGRSIPIPASAESPPSILHMVPMAGASRDLFSRASVLMVVTTLAIGTAPDARLIRGLFDLTPAESKIARDIATGMSIPEIALRHGLSGHTVRTQVKAIFSKTGVHRQSELSALLNGIPLL</sequence>
<dbReference type="InterPro" id="IPR000792">
    <property type="entry name" value="Tscrpt_reg_LuxR_C"/>
</dbReference>
<protein>
    <submittedName>
        <fullName evidence="5">LuxR family transcriptional regulator</fullName>
    </submittedName>
</protein>
<feature type="domain" description="HTH luxR-type" evidence="4">
    <location>
        <begin position="307"/>
        <end position="364"/>
    </location>
</feature>
<dbReference type="SUPFAM" id="SSF46894">
    <property type="entry name" value="C-terminal effector domain of the bipartite response regulators"/>
    <property type="match status" value="1"/>
</dbReference>
<evidence type="ECO:0000259" key="4">
    <source>
        <dbReference type="SMART" id="SM00421"/>
    </source>
</evidence>
<name>A0A0J6S7R2_9HYPH</name>
<evidence type="ECO:0000256" key="1">
    <source>
        <dbReference type="ARBA" id="ARBA00023015"/>
    </source>
</evidence>
<evidence type="ECO:0000313" key="5">
    <source>
        <dbReference type="EMBL" id="KMO29749.1"/>
    </source>
</evidence>
<evidence type="ECO:0000256" key="2">
    <source>
        <dbReference type="ARBA" id="ARBA00023125"/>
    </source>
</evidence>
<organism evidence="5 6">
    <name type="scientific">Methylobacterium aquaticum</name>
    <dbReference type="NCBI Taxonomy" id="270351"/>
    <lineage>
        <taxon>Bacteria</taxon>
        <taxon>Pseudomonadati</taxon>
        <taxon>Pseudomonadota</taxon>
        <taxon>Alphaproteobacteria</taxon>
        <taxon>Hyphomicrobiales</taxon>
        <taxon>Methylobacteriaceae</taxon>
        <taxon>Methylobacterium</taxon>
    </lineage>
</organism>
<dbReference type="AlphaFoldDB" id="A0A0J6S7R2"/>
<dbReference type="Pfam" id="PF00196">
    <property type="entry name" value="GerE"/>
    <property type="match status" value="1"/>
</dbReference>
<dbReference type="PANTHER" id="PTHR44688:SF16">
    <property type="entry name" value="DNA-BINDING TRANSCRIPTIONAL ACTIVATOR DEVR_DOSR"/>
    <property type="match status" value="1"/>
</dbReference>
<dbReference type="PANTHER" id="PTHR44688">
    <property type="entry name" value="DNA-BINDING TRANSCRIPTIONAL ACTIVATOR DEVR_DOSR"/>
    <property type="match status" value="1"/>
</dbReference>
<keyword evidence="1" id="KW-0805">Transcription regulation</keyword>
<dbReference type="EMBL" id="LABX01000195">
    <property type="protein sequence ID" value="KMO29749.1"/>
    <property type="molecule type" value="Genomic_DNA"/>
</dbReference>
<comment type="caution">
    <text evidence="5">The sequence shown here is derived from an EMBL/GenBank/DDBJ whole genome shotgun (WGS) entry which is preliminary data.</text>
</comment>
<keyword evidence="2" id="KW-0238">DNA-binding</keyword>
<evidence type="ECO:0000313" key="6">
    <source>
        <dbReference type="Proteomes" id="UP000035929"/>
    </source>
</evidence>
<proteinExistence type="predicted"/>
<dbReference type="SMART" id="SM00421">
    <property type="entry name" value="HTH_LUXR"/>
    <property type="match status" value="1"/>
</dbReference>
<dbReference type="InterPro" id="IPR016032">
    <property type="entry name" value="Sig_transdc_resp-reg_C-effctor"/>
</dbReference>
<keyword evidence="3" id="KW-0804">Transcription</keyword>
<gene>
    <name evidence="5" type="ORF">VP06_23750</name>
</gene>